<dbReference type="InterPro" id="IPR001199">
    <property type="entry name" value="Cyt_B5-like_heme/steroid-bd"/>
</dbReference>
<dbReference type="InterPro" id="IPR036188">
    <property type="entry name" value="FAD/NAD-bd_sf"/>
</dbReference>
<comment type="similarity">
    <text evidence="4">Belongs to the cytochrome b5 family.</text>
</comment>
<dbReference type="GO" id="GO:0046872">
    <property type="term" value="F:metal ion binding"/>
    <property type="evidence" value="ECO:0007669"/>
    <property type="project" value="UniProtKB-KW"/>
</dbReference>
<dbReference type="InterPro" id="IPR050668">
    <property type="entry name" value="Cytochrome_b5"/>
</dbReference>
<dbReference type="InterPro" id="IPR002937">
    <property type="entry name" value="Amino_oxidase"/>
</dbReference>
<evidence type="ECO:0000313" key="6">
    <source>
        <dbReference type="EMBL" id="QHT97556.1"/>
    </source>
</evidence>
<dbReference type="SUPFAM" id="SSF51905">
    <property type="entry name" value="FAD/NAD(P)-binding domain"/>
    <property type="match status" value="1"/>
</dbReference>
<protein>
    <recommendedName>
        <fullName evidence="5">Cytochrome b5 heme-binding domain-containing protein</fullName>
    </recommendedName>
</protein>
<evidence type="ECO:0000256" key="4">
    <source>
        <dbReference type="ARBA" id="ARBA00038168"/>
    </source>
</evidence>
<dbReference type="GO" id="GO:0020037">
    <property type="term" value="F:heme binding"/>
    <property type="evidence" value="ECO:0007669"/>
    <property type="project" value="TreeGrafter"/>
</dbReference>
<dbReference type="SMART" id="SM01117">
    <property type="entry name" value="Cyt-b5"/>
    <property type="match status" value="1"/>
</dbReference>
<dbReference type="SUPFAM" id="SSF55856">
    <property type="entry name" value="Cytochrome b5-like heme/steroid binding domain"/>
    <property type="match status" value="1"/>
</dbReference>
<dbReference type="GO" id="GO:0016020">
    <property type="term" value="C:membrane"/>
    <property type="evidence" value="ECO:0007669"/>
    <property type="project" value="TreeGrafter"/>
</dbReference>
<accession>A0A6C0IYM7</accession>
<feature type="domain" description="Cytochrome b5 heme-binding" evidence="5">
    <location>
        <begin position="379"/>
        <end position="456"/>
    </location>
</feature>
<dbReference type="Gene3D" id="3.50.50.60">
    <property type="entry name" value="FAD/NAD(P)-binding domain"/>
    <property type="match status" value="2"/>
</dbReference>
<dbReference type="Pfam" id="PF00173">
    <property type="entry name" value="Cyt-b5"/>
    <property type="match status" value="1"/>
</dbReference>
<dbReference type="InterPro" id="IPR036400">
    <property type="entry name" value="Cyt_B5-like_heme/steroid_sf"/>
</dbReference>
<dbReference type="GO" id="GO:0016491">
    <property type="term" value="F:oxidoreductase activity"/>
    <property type="evidence" value="ECO:0007669"/>
    <property type="project" value="InterPro"/>
</dbReference>
<dbReference type="PANTHER" id="PTHR19359">
    <property type="entry name" value="CYTOCHROME B5"/>
    <property type="match status" value="1"/>
</dbReference>
<organism evidence="6">
    <name type="scientific">viral metagenome</name>
    <dbReference type="NCBI Taxonomy" id="1070528"/>
    <lineage>
        <taxon>unclassified sequences</taxon>
        <taxon>metagenomes</taxon>
        <taxon>organismal metagenomes</taxon>
    </lineage>
</organism>
<dbReference type="PROSITE" id="PS50255">
    <property type="entry name" value="CYTOCHROME_B5_2"/>
    <property type="match status" value="1"/>
</dbReference>
<dbReference type="AlphaFoldDB" id="A0A6C0IYM7"/>
<keyword evidence="2" id="KW-0479">Metal-binding</keyword>
<evidence type="ECO:0000256" key="1">
    <source>
        <dbReference type="ARBA" id="ARBA00022617"/>
    </source>
</evidence>
<name>A0A6C0IYM7_9ZZZZ</name>
<evidence type="ECO:0000256" key="2">
    <source>
        <dbReference type="ARBA" id="ARBA00022723"/>
    </source>
</evidence>
<evidence type="ECO:0000256" key="3">
    <source>
        <dbReference type="ARBA" id="ARBA00023004"/>
    </source>
</evidence>
<evidence type="ECO:0000259" key="5">
    <source>
        <dbReference type="PROSITE" id="PS50255"/>
    </source>
</evidence>
<reference evidence="6" key="1">
    <citation type="journal article" date="2020" name="Nature">
        <title>Giant virus diversity and host interactions through global metagenomics.</title>
        <authorList>
            <person name="Schulz F."/>
            <person name="Roux S."/>
            <person name="Paez-Espino D."/>
            <person name="Jungbluth S."/>
            <person name="Walsh D.A."/>
            <person name="Denef V.J."/>
            <person name="McMahon K.D."/>
            <person name="Konstantinidis K.T."/>
            <person name="Eloe-Fadrosh E.A."/>
            <person name="Kyrpides N.C."/>
            <person name="Woyke T."/>
        </authorList>
    </citation>
    <scope>NUCLEOTIDE SEQUENCE</scope>
    <source>
        <strain evidence="6">GVMAG-M-3300025138-11</strain>
    </source>
</reference>
<sequence length="456" mass="53329">MIYDTIIIGAGIAGLYIANRLDVKKTLIIERRYKSGGRIKTDKELNLDTGAYRISSSHKKILQLIDNLGLKDKLKDFNPRCKYIGTKQKKLPGNEIRELYKKLKDDKDIRNLSFYNLAQKVLDGESVRDIVDRTGYNNGACVKQAYHYFKPFSKSKRAKYFYMKDGLEQITKKLEDGLNIKFKTSFQDYDYDGKEFTVFTNNGIFNCKKLILSYSVDEDFLGLPGYTTKNKYIRIFIKFKTKWFKNIQKIITPGPFRQIINIENEYLQIYSDYKYAELLNKLLWNGELEDFLNLELRKLFPEMTKIVKFKAFFWNSGTYYWKLGLNSEKLYKKMLQPFRYPLYIAGERYSLTQGWMEGALETAYDVLEKIEKKGHVGGGKSYQMQEVKKHDKADDAWIVIEDKVYDITDWVPIHPGGGVILKKLGQDATTTFMSVHPDPDFIKENLLKKFYIGTLK</sequence>
<dbReference type="Gene3D" id="3.10.120.10">
    <property type="entry name" value="Cytochrome b5-like heme/steroid binding domain"/>
    <property type="match status" value="1"/>
</dbReference>
<proteinExistence type="inferred from homology"/>
<keyword evidence="1" id="KW-0349">Heme</keyword>
<dbReference type="EMBL" id="MN740280">
    <property type="protein sequence ID" value="QHT97556.1"/>
    <property type="molecule type" value="Genomic_DNA"/>
</dbReference>
<dbReference type="Pfam" id="PF01593">
    <property type="entry name" value="Amino_oxidase"/>
    <property type="match status" value="1"/>
</dbReference>
<keyword evidence="3" id="KW-0408">Iron</keyword>